<dbReference type="Pfam" id="PF01464">
    <property type="entry name" value="SLT"/>
    <property type="match status" value="1"/>
</dbReference>
<reference evidence="4" key="1">
    <citation type="submission" date="2015-03" db="EMBL/GenBank/DDBJ databases">
        <authorList>
            <consortium name="Pathogen Informatics"/>
        </authorList>
    </citation>
    <scope>NUCLEOTIDE SEQUENCE [LARGE SCALE GENOMIC DNA]</scope>
    <source>
        <strain evidence="4">NCTC11134</strain>
    </source>
</reference>
<evidence type="ECO:0000313" key="4">
    <source>
        <dbReference type="Proteomes" id="UP000057820"/>
    </source>
</evidence>
<proteinExistence type="predicted"/>
<feature type="region of interest" description="Disordered" evidence="1">
    <location>
        <begin position="1281"/>
        <end position="1302"/>
    </location>
</feature>
<dbReference type="InterPro" id="IPR008258">
    <property type="entry name" value="Transglycosylase_SLT_dom_1"/>
</dbReference>
<organism evidence="3 4">
    <name type="scientific">Nocardia farcinica</name>
    <dbReference type="NCBI Taxonomy" id="37329"/>
    <lineage>
        <taxon>Bacteria</taxon>
        <taxon>Bacillati</taxon>
        <taxon>Actinomycetota</taxon>
        <taxon>Actinomycetes</taxon>
        <taxon>Mycobacteriales</taxon>
        <taxon>Nocardiaceae</taxon>
        <taxon>Nocardia</taxon>
    </lineage>
</organism>
<dbReference type="KEGG" id="nfr:ERS450000_02584"/>
<dbReference type="InterPro" id="IPR023346">
    <property type="entry name" value="Lysozyme-like_dom_sf"/>
</dbReference>
<gene>
    <name evidence="3" type="ORF">ERS450000_02584</name>
</gene>
<protein>
    <submittedName>
        <fullName evidence="3">ATPase involved in DNA repair</fullName>
    </submittedName>
</protein>
<feature type="compositionally biased region" description="Polar residues" evidence="1">
    <location>
        <begin position="1281"/>
        <end position="1300"/>
    </location>
</feature>
<dbReference type="Proteomes" id="UP000057820">
    <property type="component" value="Chromosome 1"/>
</dbReference>
<name>A0A0H5P5F3_NOCFR</name>
<accession>A0A0H5P5F3</accession>
<dbReference type="Gene3D" id="1.10.530.10">
    <property type="match status" value="1"/>
</dbReference>
<feature type="domain" description="Transglycosylase SLT" evidence="2">
    <location>
        <begin position="1427"/>
        <end position="1499"/>
    </location>
</feature>
<evidence type="ECO:0000256" key="1">
    <source>
        <dbReference type="SAM" id="MobiDB-lite"/>
    </source>
</evidence>
<evidence type="ECO:0000259" key="2">
    <source>
        <dbReference type="Pfam" id="PF01464"/>
    </source>
</evidence>
<dbReference type="SUPFAM" id="SSF53955">
    <property type="entry name" value="Lysozyme-like"/>
    <property type="match status" value="1"/>
</dbReference>
<sequence>MPQYDAGSAGIKIKPNFRNFVTETEAELRRHDFRMEVRVGADTSSAAAEIGALQELARANQTFRMDADTRLAAAELAALQRVARENQTFRVGADTAAAAAEIEALRQLMREGWTIRPDVDGPSFARARGRVAGLGADLRRAGSVNLTVLGVIGAAGAIADLLAIADAAATAARTVSLIPAIGFGGLAGIASVATGMSGIPAAFKAMKSASDDAADSVTDQRDALEDVEEAQYRARAATRGLNDAYRDASRSIRDMNMDLDEQKLSVEDAAISVEEAGKRLMQVQFDPTADSTTRKRAQNSYDQAVLRLRQQQVATQDLAQDTAEANARGVEGSEQVAAARQAEASALRQLRDATEALNAPSGGQDKLNMALAELSPNARQMVTDIRSIGPAWTEARKASQDALTNGMGPAILVLADRQLPTLRDGLVGINTAINGGLRASLSALASDVNRVDFKTALDNTTVGFANAAKGAEPLTNAVTKLITVGSEFFPRFGTAIGDVAERFNDLIQRSAADGSLKKWMEEGIESTKTLGTILYNTGSAVRSLMRAAGNDGETLRSLDEITERMSRFLKSTEGQEELKEFFREARENMAELKPLLSDLPEILGGVYDGFQAWAGVVLPFLTVAGDLLADHPDLVRDVVIAYLAVKTIGPIFDAVRGSIAGAGTAMANFRQGYGSAAQSAAGSAGMLGGALGAMGPLGVAALTLGVGAGLTYLTQKHAEAEEAARKQQAAVNDLRGTLDQQTGAITQETIANTTQKLEETGYLERAAGLGVSPHTFVRAGLGLDEAGKKAINDHITAIILEQMPMKRESEFEFEQVRLQTKLTDTEIAQALQGIPEAVKKYTDAVQELKDKGIPVADLAMLKDTMTDVGESAATLGGEMNGQNTATAEAREAWQRINETLKGTFTLTEQGKQRFDEMGISVQSVPDEKTIVIKDTTPENLARIRELQYEIRNNLDGTLTLIANTEQARADIRQFTEQPVTMKVNVEIARFAGIEARGTVQLPARAEGGQLPTTGPGTERRDGILGVAAATGAPMTWLDGGEWVINRDSAARYDRELAAINAGTFPRMAEGGVVGGSAQALEDYARSLAGTPYGGEFDCSGLISKLANVAAGLPPDTGRMSTANEGQWLAALGWQTGKGGPGAFRVGWVNDPNMPGGGHTAGTLPSGVNVESNGSAGVVYGGSAAGYNHPMFNQWAFLQMQATGASTTGVGGIGTGDTSGVTTQQVLYTQAPLPGRRSDQELQRLQGEAAVDAANSERNAVYANPNSTDADKLAADLKYQQAQNSLESSQKTTGSESTPPSLQGIFSRAGSILATGLLSAFGLENSILSESNPYNRAIGTALDFYSQKNGQLQQPEYSYTPKNLPSMVTTTTPQSAAPSNVPGTPEDLGTITVQGAAAYTPGAGVEQWRGLATQALIKEGFNPNQVDIMLAQIQSESGGDPAIVQQVIDVNSGGNEAVGLLQVIPGTFATYRDPALPNDRTHPYANMVAALRYYRARYGMDLSTMWGQGHGYRDGGWAIGPGGPRDDGFLAPLSNGEFIVNADAAARNAPLLEAINASSWSANRVDPNAFVAPTGATAAAGHDLSTTINARVADVDDLVELAERRAHAKAIGLMASLP</sequence>
<dbReference type="RefSeq" id="WP_060592719.1">
    <property type="nucleotide sequence ID" value="NZ_CP031418.1"/>
</dbReference>
<dbReference type="EMBL" id="LN868938">
    <property type="protein sequence ID" value="CRY77776.1"/>
    <property type="molecule type" value="Genomic_DNA"/>
</dbReference>
<evidence type="ECO:0000313" key="3">
    <source>
        <dbReference type="EMBL" id="CRY77776.1"/>
    </source>
</evidence>